<dbReference type="CDD" id="cd18552">
    <property type="entry name" value="ABC_6TM_MsbA_like"/>
    <property type="match status" value="1"/>
</dbReference>
<keyword evidence="15" id="KW-1185">Reference proteome</keyword>
<dbReference type="SMART" id="SM00382">
    <property type="entry name" value="AAA"/>
    <property type="match status" value="1"/>
</dbReference>
<keyword evidence="5" id="KW-0547">Nucleotide-binding</keyword>
<dbReference type="PANTHER" id="PTHR43394">
    <property type="entry name" value="ATP-DEPENDENT PERMEASE MDL1, MITOCHONDRIAL"/>
    <property type="match status" value="1"/>
</dbReference>
<evidence type="ECO:0000256" key="9">
    <source>
        <dbReference type="ARBA" id="ARBA00023055"/>
    </source>
</evidence>
<evidence type="ECO:0000259" key="12">
    <source>
        <dbReference type="PROSITE" id="PS50893"/>
    </source>
</evidence>
<reference evidence="14 15" key="1">
    <citation type="journal article" date="2013" name="Genome Biol.">
        <title>Genomic analysis reveals key aspects of prokaryotic symbiosis in the phototrophic consortium "Chlorochromatium aggregatum".</title>
        <authorList>
            <person name="Liu Z."/>
            <person name="Muller J."/>
            <person name="Li T."/>
            <person name="Alvey R.M."/>
            <person name="Vogl K."/>
            <person name="Frigaard N.U."/>
            <person name="Rockwell N.C."/>
            <person name="Boyd E.S."/>
            <person name="Tomsho L.P."/>
            <person name="Schuster S.C."/>
            <person name="Henke P."/>
            <person name="Rohde M."/>
            <person name="Overmann J."/>
            <person name="Bryant D.A."/>
        </authorList>
    </citation>
    <scope>NUCLEOTIDE SEQUENCE [LARGE SCALE GENOMIC DNA]</scope>
    <source>
        <strain evidence="14">CR</strain>
    </source>
</reference>
<keyword evidence="8 11" id="KW-1133">Transmembrane helix</keyword>
<dbReference type="PROSITE" id="PS50929">
    <property type="entry name" value="ABC_TM1F"/>
    <property type="match status" value="1"/>
</dbReference>
<accession>U5N819</accession>
<feature type="transmembrane region" description="Helical" evidence="11">
    <location>
        <begin position="251"/>
        <end position="281"/>
    </location>
</feature>
<dbReference type="SUPFAM" id="SSF90123">
    <property type="entry name" value="ABC transporter transmembrane region"/>
    <property type="match status" value="1"/>
</dbReference>
<evidence type="ECO:0000313" key="15">
    <source>
        <dbReference type="Proteomes" id="UP000017184"/>
    </source>
</evidence>
<dbReference type="STRING" id="946483.Cenrod_1621"/>
<protein>
    <submittedName>
        <fullName evidence="14">ATP-binding domain protein</fullName>
    </submittedName>
</protein>
<feature type="transmembrane region" description="Helical" evidence="11">
    <location>
        <begin position="76"/>
        <end position="95"/>
    </location>
</feature>
<keyword evidence="4 11" id="KW-0812">Transmembrane</keyword>
<dbReference type="eggNOG" id="COG1132">
    <property type="taxonomic scope" value="Bacteria"/>
</dbReference>
<dbReference type="OrthoDB" id="8554730at2"/>
<dbReference type="GO" id="GO:0015421">
    <property type="term" value="F:ABC-type oligopeptide transporter activity"/>
    <property type="evidence" value="ECO:0007669"/>
    <property type="project" value="TreeGrafter"/>
</dbReference>
<evidence type="ECO:0000256" key="8">
    <source>
        <dbReference type="ARBA" id="ARBA00022989"/>
    </source>
</evidence>
<keyword evidence="2" id="KW-0813">Transport</keyword>
<dbReference type="RefSeq" id="WP_022773625.1">
    <property type="nucleotide sequence ID" value="NC_022576.1"/>
</dbReference>
<dbReference type="InterPro" id="IPR003439">
    <property type="entry name" value="ABC_transporter-like_ATP-bd"/>
</dbReference>
<dbReference type="Pfam" id="PF00005">
    <property type="entry name" value="ABC_tran"/>
    <property type="match status" value="1"/>
</dbReference>
<dbReference type="GO" id="GO:0006869">
    <property type="term" value="P:lipid transport"/>
    <property type="evidence" value="ECO:0007669"/>
    <property type="project" value="UniProtKB-KW"/>
</dbReference>
<dbReference type="Proteomes" id="UP000017184">
    <property type="component" value="Chromosome"/>
</dbReference>
<evidence type="ECO:0000256" key="6">
    <source>
        <dbReference type="ARBA" id="ARBA00022840"/>
    </source>
</evidence>
<dbReference type="GO" id="GO:0005524">
    <property type="term" value="F:ATP binding"/>
    <property type="evidence" value="ECO:0007669"/>
    <property type="project" value="UniProtKB-KW"/>
</dbReference>
<feature type="domain" description="ABC transporter" evidence="12">
    <location>
        <begin position="353"/>
        <end position="587"/>
    </location>
</feature>
<evidence type="ECO:0000256" key="1">
    <source>
        <dbReference type="ARBA" id="ARBA00004651"/>
    </source>
</evidence>
<dbReference type="SUPFAM" id="SSF52540">
    <property type="entry name" value="P-loop containing nucleoside triphosphate hydrolases"/>
    <property type="match status" value="1"/>
</dbReference>
<dbReference type="PROSITE" id="PS50893">
    <property type="entry name" value="ABC_TRANSPORTER_2"/>
    <property type="match status" value="1"/>
</dbReference>
<keyword evidence="3" id="KW-1003">Cell membrane</keyword>
<sequence length="592" mass="64238">MRKPEPLTSRPAQQGIGQPGLLSQLQQFGPYFTQRPGLWVLVICSALVGAACEPIIPALMQPLLDKGFQQGGIPVWYVPASLLLLFGVRGCASYLTQVGLTSLSHHGLQALRQQMFSSLLAADLQLFRKSTASSLSNTVVFEAHQGATILVHALLSLLRNGLTLLALLAYLLYLNWKLTLIVGLVLPAVVWVMRTLAARVHQLTTATQRATDELAYVVEENVLAHRDIRLFSAQQQQQRRFDQLSAGLRKLAVLSTVAGAAMTPITQMLAALALSAVVSVALLQSSAAQTSVGGFVAFITAMLMMISPVRQLSEIAGSLTRSRVALQRAVALIEERPEEPGGTHAPARATGRITVENLIVRYPDHTAPALSVASLDIQPGQTVAFVGASGSGKTTLIHTLLRFQTQDAGGIALDGIDTRQWNLTHFRKQFGLVSQQVNLLNVSIAENIALGQSVEEHRVWECLELAHLADFVRSLPAQIHTPVGHNAGLLSGGQRQRLSIARALYRDAPILILDEATAALDQESERYVQQALAHLQRGRTTLVIAHRLASIRHADCIVVLDHGQILESGTHQELLARQGRYAHLCDPQVVQH</sequence>
<dbReference type="GO" id="GO:0005886">
    <property type="term" value="C:plasma membrane"/>
    <property type="evidence" value="ECO:0007669"/>
    <property type="project" value="UniProtKB-SubCell"/>
</dbReference>
<dbReference type="InterPro" id="IPR003593">
    <property type="entry name" value="AAA+_ATPase"/>
</dbReference>
<evidence type="ECO:0000256" key="3">
    <source>
        <dbReference type="ARBA" id="ARBA00022475"/>
    </source>
</evidence>
<keyword evidence="9" id="KW-0445">Lipid transport</keyword>
<dbReference type="GO" id="GO:0016887">
    <property type="term" value="F:ATP hydrolysis activity"/>
    <property type="evidence" value="ECO:0007669"/>
    <property type="project" value="InterPro"/>
</dbReference>
<dbReference type="FunFam" id="3.40.50.300:FF:000221">
    <property type="entry name" value="Multidrug ABC transporter ATP-binding protein"/>
    <property type="match status" value="1"/>
</dbReference>
<evidence type="ECO:0000256" key="4">
    <source>
        <dbReference type="ARBA" id="ARBA00022692"/>
    </source>
</evidence>
<proteinExistence type="predicted"/>
<keyword evidence="7" id="KW-1278">Translocase</keyword>
<dbReference type="InterPro" id="IPR036640">
    <property type="entry name" value="ABC1_TM_sf"/>
</dbReference>
<dbReference type="Pfam" id="PF00664">
    <property type="entry name" value="ABC_membrane"/>
    <property type="match status" value="1"/>
</dbReference>
<dbReference type="HOGENOM" id="CLU_000604_84_3_4"/>
<evidence type="ECO:0000256" key="11">
    <source>
        <dbReference type="SAM" id="Phobius"/>
    </source>
</evidence>
<evidence type="ECO:0000313" key="14">
    <source>
        <dbReference type="EMBL" id="AGX87706.1"/>
    </source>
</evidence>
<dbReference type="InterPro" id="IPR017871">
    <property type="entry name" value="ABC_transporter-like_CS"/>
</dbReference>
<dbReference type="EMBL" id="CP004885">
    <property type="protein sequence ID" value="AGX87706.1"/>
    <property type="molecule type" value="Genomic_DNA"/>
</dbReference>
<dbReference type="InterPro" id="IPR039421">
    <property type="entry name" value="Type_1_exporter"/>
</dbReference>
<dbReference type="Gene3D" id="1.20.1560.10">
    <property type="entry name" value="ABC transporter type 1, transmembrane domain"/>
    <property type="match status" value="1"/>
</dbReference>
<feature type="transmembrane region" description="Helical" evidence="11">
    <location>
        <begin position="178"/>
        <end position="197"/>
    </location>
</feature>
<dbReference type="PATRIC" id="fig|946483.4.peg.1640"/>
<evidence type="ECO:0000259" key="13">
    <source>
        <dbReference type="PROSITE" id="PS50929"/>
    </source>
</evidence>
<feature type="transmembrane region" description="Helical" evidence="11">
    <location>
        <begin position="287"/>
        <end position="306"/>
    </location>
</feature>
<evidence type="ECO:0000256" key="10">
    <source>
        <dbReference type="ARBA" id="ARBA00023136"/>
    </source>
</evidence>
<keyword evidence="6 14" id="KW-0067">ATP-binding</keyword>
<dbReference type="PROSITE" id="PS00211">
    <property type="entry name" value="ABC_TRANSPORTER_1"/>
    <property type="match status" value="1"/>
</dbReference>
<evidence type="ECO:0000256" key="7">
    <source>
        <dbReference type="ARBA" id="ARBA00022967"/>
    </source>
</evidence>
<evidence type="ECO:0000256" key="5">
    <source>
        <dbReference type="ARBA" id="ARBA00022741"/>
    </source>
</evidence>
<dbReference type="KEGG" id="cbx:Cenrod_1621"/>
<dbReference type="Gene3D" id="3.40.50.300">
    <property type="entry name" value="P-loop containing nucleotide triphosphate hydrolases"/>
    <property type="match status" value="1"/>
</dbReference>
<feature type="domain" description="ABC transmembrane type-1" evidence="13">
    <location>
        <begin position="40"/>
        <end position="321"/>
    </location>
</feature>
<dbReference type="AlphaFoldDB" id="U5N819"/>
<keyword evidence="10 11" id="KW-0472">Membrane</keyword>
<dbReference type="InterPro" id="IPR011527">
    <property type="entry name" value="ABC1_TM_dom"/>
</dbReference>
<name>U5N819_9BURK</name>
<feature type="transmembrane region" description="Helical" evidence="11">
    <location>
        <begin position="37"/>
        <end position="56"/>
    </location>
</feature>
<dbReference type="PANTHER" id="PTHR43394:SF1">
    <property type="entry name" value="ATP-BINDING CASSETTE SUB-FAMILY B MEMBER 10, MITOCHONDRIAL"/>
    <property type="match status" value="1"/>
</dbReference>
<comment type="subcellular location">
    <subcellularLocation>
        <location evidence="1">Cell membrane</location>
        <topology evidence="1">Multi-pass membrane protein</topology>
    </subcellularLocation>
</comment>
<gene>
    <name evidence="14" type="primary">msbA</name>
    <name evidence="14" type="ORF">Cenrod_1621</name>
</gene>
<evidence type="ECO:0000256" key="2">
    <source>
        <dbReference type="ARBA" id="ARBA00022448"/>
    </source>
</evidence>
<organism evidence="14 15">
    <name type="scientific">Candidatus Symbiobacter mobilis CR</name>
    <dbReference type="NCBI Taxonomy" id="946483"/>
    <lineage>
        <taxon>Bacteria</taxon>
        <taxon>Pseudomonadati</taxon>
        <taxon>Pseudomonadota</taxon>
        <taxon>Betaproteobacteria</taxon>
        <taxon>Burkholderiales</taxon>
        <taxon>Comamonadaceae</taxon>
    </lineage>
</organism>
<dbReference type="InterPro" id="IPR027417">
    <property type="entry name" value="P-loop_NTPase"/>
</dbReference>